<dbReference type="Pfam" id="PF00772">
    <property type="entry name" value="DnaB"/>
    <property type="match status" value="1"/>
</dbReference>
<dbReference type="Pfam" id="PF13481">
    <property type="entry name" value="AAA_25"/>
    <property type="match status" value="1"/>
</dbReference>
<evidence type="ECO:0000256" key="1">
    <source>
        <dbReference type="ARBA" id="ARBA00022515"/>
    </source>
</evidence>
<evidence type="ECO:0000313" key="6">
    <source>
        <dbReference type="EMBL" id="BBO31949.1"/>
    </source>
</evidence>
<dbReference type="GO" id="GO:0005829">
    <property type="term" value="C:cytosol"/>
    <property type="evidence" value="ECO:0007669"/>
    <property type="project" value="TreeGrafter"/>
</dbReference>
<evidence type="ECO:0000259" key="5">
    <source>
        <dbReference type="Pfam" id="PF00772"/>
    </source>
</evidence>
<evidence type="ECO:0000256" key="3">
    <source>
        <dbReference type="ARBA" id="ARBA00023125"/>
    </source>
</evidence>
<dbReference type="GO" id="GO:1990077">
    <property type="term" value="C:primosome complex"/>
    <property type="evidence" value="ECO:0007669"/>
    <property type="project" value="UniProtKB-KW"/>
</dbReference>
<sequence length="520" mass="56799">MKALATDRERLPTALDAERQVIGGLLLEPSQAPKLLRTLQPAAFVDQLNRATLAAIAEMSRLGEPIDVATLLSRLQDRVEFADTSAAAYLADVGRSCVTATNVAYHASLIAEAHLKRRIHLAAREIASSALNGHAGDDLLADWGATFEDFRREQTGGNRFKPITAAELAAGDFRVNWIIDWLLVEGQPCILAGGKKCLKTTILCDLLLSIAVGGCFLGQFEVRSARRVVLFSAESGAGVLQETCRRIAASKGWELADVPNFTLITDVPRLDCSADMAAFEAAIEDAEVIALDPCYLMMPGGDAGNLFVQGEMLLNLSRLCQRLGVTLILCHHTRKHRSADLNSFDPPELEDIAWAGFQEFARQWVLVGRRERYVADSGEHSLWMNYGGSAGHGGLWALDASEGSIGDVSGRRWDVTLSKAQEVREQAERRRDDDKARRSAQQLEGDVRAVVDALARLPEQSGTKTDLKDATGLYQSRFSAAIASALQDNHIIPMRITKGNNQSYDGYRLSLENHHPDTPG</sequence>
<keyword evidence="4" id="KW-0175">Coiled coil</keyword>
<protein>
    <recommendedName>
        <fullName evidence="5">DNA helicase DnaB-like N-terminal domain-containing protein</fullName>
    </recommendedName>
</protein>
<dbReference type="GO" id="GO:0006269">
    <property type="term" value="P:DNA replication, synthesis of primer"/>
    <property type="evidence" value="ECO:0007669"/>
    <property type="project" value="UniProtKB-KW"/>
</dbReference>
<keyword evidence="1" id="KW-0639">Primosome</keyword>
<dbReference type="PANTHER" id="PTHR30153:SF2">
    <property type="entry name" value="REPLICATIVE DNA HELICASE"/>
    <property type="match status" value="1"/>
</dbReference>
<dbReference type="InterPro" id="IPR016136">
    <property type="entry name" value="DNA_helicase_N/primase_C"/>
</dbReference>
<name>A0A5K7XG57_9BACT</name>
<dbReference type="PANTHER" id="PTHR30153">
    <property type="entry name" value="REPLICATIVE DNA HELICASE DNAB"/>
    <property type="match status" value="1"/>
</dbReference>
<proteinExistence type="predicted"/>
<dbReference type="InterPro" id="IPR036185">
    <property type="entry name" value="DNA_heli_DnaB-like_N_sf"/>
</dbReference>
<keyword evidence="2" id="KW-0235">DNA replication</keyword>
<evidence type="ECO:0000256" key="4">
    <source>
        <dbReference type="SAM" id="Coils"/>
    </source>
</evidence>
<feature type="domain" description="DNA helicase DnaB-like N-terminal" evidence="5">
    <location>
        <begin position="11"/>
        <end position="112"/>
    </location>
</feature>
<dbReference type="GO" id="GO:0003677">
    <property type="term" value="F:DNA binding"/>
    <property type="evidence" value="ECO:0007669"/>
    <property type="project" value="UniProtKB-KW"/>
</dbReference>
<dbReference type="SUPFAM" id="SSF48024">
    <property type="entry name" value="N-terminal domain of DnaB helicase"/>
    <property type="match status" value="1"/>
</dbReference>
<gene>
    <name evidence="6" type="ORF">PLANPX_1561</name>
</gene>
<evidence type="ECO:0000256" key="2">
    <source>
        <dbReference type="ARBA" id="ARBA00022705"/>
    </source>
</evidence>
<accession>A0A5K7XG57</accession>
<dbReference type="Gene3D" id="3.40.50.300">
    <property type="entry name" value="P-loop containing nucleotide triphosphate hydrolases"/>
    <property type="match status" value="1"/>
</dbReference>
<keyword evidence="3" id="KW-0238">DNA-binding</keyword>
<dbReference type="Proteomes" id="UP000326837">
    <property type="component" value="Chromosome"/>
</dbReference>
<dbReference type="AlphaFoldDB" id="A0A5K7XG57"/>
<evidence type="ECO:0000313" key="7">
    <source>
        <dbReference type="Proteomes" id="UP000326837"/>
    </source>
</evidence>
<feature type="coiled-coil region" evidence="4">
    <location>
        <begin position="417"/>
        <end position="444"/>
    </location>
</feature>
<organism evidence="6 7">
    <name type="scientific">Lacipirellula parvula</name>
    <dbReference type="NCBI Taxonomy" id="2650471"/>
    <lineage>
        <taxon>Bacteria</taxon>
        <taxon>Pseudomonadati</taxon>
        <taxon>Planctomycetota</taxon>
        <taxon>Planctomycetia</taxon>
        <taxon>Pirellulales</taxon>
        <taxon>Lacipirellulaceae</taxon>
        <taxon>Lacipirellula</taxon>
    </lineage>
</organism>
<dbReference type="EMBL" id="AP021861">
    <property type="protein sequence ID" value="BBO31949.1"/>
    <property type="molecule type" value="Genomic_DNA"/>
</dbReference>
<dbReference type="KEGG" id="lpav:PLANPX_1561"/>
<dbReference type="GO" id="GO:0003678">
    <property type="term" value="F:DNA helicase activity"/>
    <property type="evidence" value="ECO:0007669"/>
    <property type="project" value="InterPro"/>
</dbReference>
<dbReference type="InterPro" id="IPR007693">
    <property type="entry name" value="DNA_helicase_DnaB-like_N"/>
</dbReference>
<keyword evidence="7" id="KW-1185">Reference proteome</keyword>
<dbReference type="Gene3D" id="1.10.860.10">
    <property type="entry name" value="DNAb Helicase, Chain A"/>
    <property type="match status" value="1"/>
</dbReference>
<dbReference type="GO" id="GO:0005524">
    <property type="term" value="F:ATP binding"/>
    <property type="evidence" value="ECO:0007669"/>
    <property type="project" value="InterPro"/>
</dbReference>
<dbReference type="SUPFAM" id="SSF52540">
    <property type="entry name" value="P-loop containing nucleoside triphosphate hydrolases"/>
    <property type="match status" value="1"/>
</dbReference>
<reference evidence="7" key="1">
    <citation type="submission" date="2019-10" db="EMBL/GenBank/DDBJ databases">
        <title>Lacipirellula parvula gen. nov., sp. nov., representing a lineage of planctomycetes widespread in freshwater anoxic habitats, and description of the family Lacipirellulaceae.</title>
        <authorList>
            <person name="Dedysh S.N."/>
            <person name="Kulichevskaya I.S."/>
            <person name="Beletsky A.V."/>
            <person name="Rakitin A.L."/>
            <person name="Mardanov A.V."/>
            <person name="Ivanova A.A."/>
            <person name="Saltykova V.X."/>
            <person name="Rijpstra W.I.C."/>
            <person name="Sinninghe Damste J.S."/>
            <person name="Ravin N.V."/>
        </authorList>
    </citation>
    <scope>NUCLEOTIDE SEQUENCE [LARGE SCALE GENOMIC DNA]</scope>
    <source>
        <strain evidence="7">PX69</strain>
    </source>
</reference>
<dbReference type="RefSeq" id="WP_152098007.1">
    <property type="nucleotide sequence ID" value="NZ_AP021861.1"/>
</dbReference>
<dbReference type="InterPro" id="IPR027417">
    <property type="entry name" value="P-loop_NTPase"/>
</dbReference>